<dbReference type="EMBL" id="SJSN01000010">
    <property type="protein sequence ID" value="TCD07592.1"/>
    <property type="molecule type" value="Genomic_DNA"/>
</dbReference>
<dbReference type="Gene3D" id="3.90.550.10">
    <property type="entry name" value="Spore Coat Polysaccharide Biosynthesis Protein SpsA, Chain A"/>
    <property type="match status" value="1"/>
</dbReference>
<comment type="similarity">
    <text evidence="1">Belongs to the glycosyltransferase 2 family.</text>
</comment>
<dbReference type="InterPro" id="IPR029044">
    <property type="entry name" value="Nucleotide-diphossugar_trans"/>
</dbReference>
<evidence type="ECO:0000256" key="3">
    <source>
        <dbReference type="ARBA" id="ARBA00022679"/>
    </source>
</evidence>
<protein>
    <recommendedName>
        <fullName evidence="4">Galactosyltransferase C-terminal domain-containing protein</fullName>
    </recommendedName>
</protein>
<dbReference type="RefSeq" id="WP_131559722.1">
    <property type="nucleotide sequence ID" value="NZ_SJSN01000010.1"/>
</dbReference>
<proteinExistence type="inferred from homology"/>
<dbReference type="OrthoDB" id="9801954at2"/>
<evidence type="ECO:0000313" key="5">
    <source>
        <dbReference type="EMBL" id="TCD07592.1"/>
    </source>
</evidence>
<dbReference type="AlphaFoldDB" id="A0A4R0P237"/>
<accession>A0A4R0P237</accession>
<comment type="caution">
    <text evidence="5">The sequence shown here is derived from an EMBL/GenBank/DDBJ whole genome shotgun (WGS) entry which is preliminary data.</text>
</comment>
<keyword evidence="2" id="KW-0328">Glycosyltransferase</keyword>
<evidence type="ECO:0000259" key="4">
    <source>
        <dbReference type="Pfam" id="PF02709"/>
    </source>
</evidence>
<evidence type="ECO:0000256" key="1">
    <source>
        <dbReference type="ARBA" id="ARBA00006739"/>
    </source>
</evidence>
<organism evidence="5 6">
    <name type="scientific">Pedobacter frigidisoli</name>
    <dbReference type="NCBI Taxonomy" id="2530455"/>
    <lineage>
        <taxon>Bacteria</taxon>
        <taxon>Pseudomonadati</taxon>
        <taxon>Bacteroidota</taxon>
        <taxon>Sphingobacteriia</taxon>
        <taxon>Sphingobacteriales</taxon>
        <taxon>Sphingobacteriaceae</taxon>
        <taxon>Pedobacter</taxon>
    </lineage>
</organism>
<evidence type="ECO:0000256" key="2">
    <source>
        <dbReference type="ARBA" id="ARBA00022676"/>
    </source>
</evidence>
<dbReference type="Proteomes" id="UP000291485">
    <property type="component" value="Unassembled WGS sequence"/>
</dbReference>
<dbReference type="Pfam" id="PF02709">
    <property type="entry name" value="Glyco_transf_7C"/>
    <property type="match status" value="1"/>
</dbReference>
<dbReference type="InterPro" id="IPR027791">
    <property type="entry name" value="Galactosyl_T_C"/>
</dbReference>
<keyword evidence="3" id="KW-0808">Transferase</keyword>
<dbReference type="PANTHER" id="PTHR43179">
    <property type="entry name" value="RHAMNOSYLTRANSFERASE WBBL"/>
    <property type="match status" value="1"/>
</dbReference>
<sequence>MDISVITIVRGRERALVQLILGLSHNKQLPSELVIILMNEPVRKLPEAPFPINQLILNHSATLPLAAARNLGAKNARAVQLVFLDVDCIPAPDLIELYSVKCQAGFLNNGIVRYLKKGATDVDGFCDRLNEMSGPDPVRSNLGHLPHELFWSLNFSCSANDYHRIGGFDEAFTGYGGEDTDFAFMARALGMGMTRIDAVAYHQYHDGYAPPLNHFIDIVDNAGKFFLKWNRWPMEGWLRAFAKMGLITFGTDSIQINRLPNIGEIEQSKKT</sequence>
<feature type="domain" description="Galactosyltransferase C-terminal" evidence="4">
    <location>
        <begin position="145"/>
        <end position="203"/>
    </location>
</feature>
<evidence type="ECO:0000313" key="6">
    <source>
        <dbReference type="Proteomes" id="UP000291485"/>
    </source>
</evidence>
<dbReference type="GO" id="GO:0016757">
    <property type="term" value="F:glycosyltransferase activity"/>
    <property type="evidence" value="ECO:0007669"/>
    <property type="project" value="UniProtKB-KW"/>
</dbReference>
<dbReference type="PANTHER" id="PTHR43179:SF12">
    <property type="entry name" value="GALACTOFURANOSYLTRANSFERASE GLFT2"/>
    <property type="match status" value="1"/>
</dbReference>
<reference evidence="5 6" key="1">
    <citation type="submission" date="2019-02" db="EMBL/GenBank/DDBJ databases">
        <title>Pedobacter sp. RP-3-11 sp. nov., isolated from Arctic soil.</title>
        <authorList>
            <person name="Dahal R.H."/>
        </authorList>
    </citation>
    <scope>NUCLEOTIDE SEQUENCE [LARGE SCALE GENOMIC DNA]</scope>
    <source>
        <strain evidence="5 6">RP-3-11</strain>
    </source>
</reference>
<dbReference type="SUPFAM" id="SSF53448">
    <property type="entry name" value="Nucleotide-diphospho-sugar transferases"/>
    <property type="match status" value="1"/>
</dbReference>
<keyword evidence="6" id="KW-1185">Reference proteome</keyword>
<name>A0A4R0P237_9SPHI</name>
<gene>
    <name evidence="5" type="ORF">EZ449_13710</name>
</gene>